<feature type="transmembrane region" description="Helical" evidence="1">
    <location>
        <begin position="6"/>
        <end position="26"/>
    </location>
</feature>
<dbReference type="InterPro" id="IPR005642">
    <property type="entry name" value="LysO"/>
</dbReference>
<gene>
    <name evidence="2" type="ORF">H9894_08220</name>
</gene>
<keyword evidence="1" id="KW-0472">Membrane</keyword>
<feature type="transmembrane region" description="Helical" evidence="1">
    <location>
        <begin position="33"/>
        <end position="52"/>
    </location>
</feature>
<keyword evidence="1" id="KW-1133">Transmembrane helix</keyword>
<evidence type="ECO:0000313" key="2">
    <source>
        <dbReference type="EMBL" id="HIW01157.1"/>
    </source>
</evidence>
<dbReference type="EMBL" id="DXHV01000073">
    <property type="protein sequence ID" value="HIW01157.1"/>
    <property type="molecule type" value="Genomic_DNA"/>
</dbReference>
<dbReference type="Pfam" id="PF03956">
    <property type="entry name" value="Lys_export"/>
    <property type="match status" value="1"/>
</dbReference>
<organism evidence="2 3">
    <name type="scientific">Candidatus Desulfovibrio intestinipullorum</name>
    <dbReference type="NCBI Taxonomy" id="2838536"/>
    <lineage>
        <taxon>Bacteria</taxon>
        <taxon>Pseudomonadati</taxon>
        <taxon>Thermodesulfobacteriota</taxon>
        <taxon>Desulfovibrionia</taxon>
        <taxon>Desulfovibrionales</taxon>
        <taxon>Desulfovibrionaceae</taxon>
        <taxon>Desulfovibrio</taxon>
    </lineage>
</organism>
<dbReference type="Proteomes" id="UP000886752">
    <property type="component" value="Unassembled WGS sequence"/>
</dbReference>
<sequence length="100" mass="10502">MFALAFMFLGILIGFLLRNTAFPVLVARCVMPVILALLFCMGVLIGANDTIMNNLPSLGLSGLVLAASTLAGSVACVSLICHVLNRRKNAAATPVQPDRS</sequence>
<comment type="caution">
    <text evidence="2">The sequence shown here is derived from an EMBL/GenBank/DDBJ whole genome shotgun (WGS) entry which is preliminary data.</text>
</comment>
<name>A0A9D1PYX0_9BACT</name>
<keyword evidence="1" id="KW-0812">Transmembrane</keyword>
<dbReference type="AlphaFoldDB" id="A0A9D1PYX0"/>
<proteinExistence type="predicted"/>
<protein>
    <submittedName>
        <fullName evidence="2">Lysine exporter LysO family protein</fullName>
    </submittedName>
</protein>
<feature type="transmembrane region" description="Helical" evidence="1">
    <location>
        <begin position="58"/>
        <end position="81"/>
    </location>
</feature>
<accession>A0A9D1PYX0</accession>
<evidence type="ECO:0000313" key="3">
    <source>
        <dbReference type="Proteomes" id="UP000886752"/>
    </source>
</evidence>
<evidence type="ECO:0000256" key="1">
    <source>
        <dbReference type="SAM" id="Phobius"/>
    </source>
</evidence>
<dbReference type="GO" id="GO:0015661">
    <property type="term" value="F:L-lysine efflux transmembrane transporter activity"/>
    <property type="evidence" value="ECO:0007669"/>
    <property type="project" value="InterPro"/>
</dbReference>
<reference evidence="2" key="2">
    <citation type="submission" date="2021-04" db="EMBL/GenBank/DDBJ databases">
        <authorList>
            <person name="Gilroy R."/>
        </authorList>
    </citation>
    <scope>NUCLEOTIDE SEQUENCE</scope>
    <source>
        <strain evidence="2">ChiHecec2B26-446</strain>
    </source>
</reference>
<reference evidence="2" key="1">
    <citation type="journal article" date="2021" name="PeerJ">
        <title>Extensive microbial diversity within the chicken gut microbiome revealed by metagenomics and culture.</title>
        <authorList>
            <person name="Gilroy R."/>
            <person name="Ravi A."/>
            <person name="Getino M."/>
            <person name="Pursley I."/>
            <person name="Horton D.L."/>
            <person name="Alikhan N.F."/>
            <person name="Baker D."/>
            <person name="Gharbi K."/>
            <person name="Hall N."/>
            <person name="Watson M."/>
            <person name="Adriaenssens E.M."/>
            <person name="Foster-Nyarko E."/>
            <person name="Jarju S."/>
            <person name="Secka A."/>
            <person name="Antonio M."/>
            <person name="Oren A."/>
            <person name="Chaudhuri R.R."/>
            <person name="La Ragione R."/>
            <person name="Hildebrand F."/>
            <person name="Pallen M.J."/>
        </authorList>
    </citation>
    <scope>NUCLEOTIDE SEQUENCE</scope>
    <source>
        <strain evidence="2">ChiHecec2B26-446</strain>
    </source>
</reference>